<dbReference type="Gene3D" id="1.10.10.60">
    <property type="entry name" value="Homeodomain-like"/>
    <property type="match status" value="2"/>
</dbReference>
<dbReference type="Proteomes" id="UP000760545">
    <property type="component" value="Unassembled WGS sequence"/>
</dbReference>
<dbReference type="RefSeq" id="WP_167916945.1">
    <property type="nucleotide sequence ID" value="NZ_JAAVJS010000004.1"/>
</dbReference>
<proteinExistence type="predicted"/>
<protein>
    <submittedName>
        <fullName evidence="5">Helix-turn-helix transcriptional regulator</fullName>
    </submittedName>
</protein>
<keyword evidence="1" id="KW-0805">Transcription regulation</keyword>
<name>A0ABX1D8K3_9FLAO</name>
<comment type="caution">
    <text evidence="5">The sequence shown here is derived from an EMBL/GenBank/DDBJ whole genome shotgun (WGS) entry which is preliminary data.</text>
</comment>
<dbReference type="PANTHER" id="PTHR47893:SF1">
    <property type="entry name" value="REGULATORY PROTEIN PCHR"/>
    <property type="match status" value="1"/>
</dbReference>
<dbReference type="Pfam" id="PF12833">
    <property type="entry name" value="HTH_18"/>
    <property type="match status" value="1"/>
</dbReference>
<evidence type="ECO:0000313" key="5">
    <source>
        <dbReference type="EMBL" id="NJX14700.1"/>
    </source>
</evidence>
<dbReference type="InterPro" id="IPR020449">
    <property type="entry name" value="Tscrpt_reg_AraC-type_HTH"/>
</dbReference>
<dbReference type="PANTHER" id="PTHR47893">
    <property type="entry name" value="REGULATORY PROTEIN PCHR"/>
    <property type="match status" value="1"/>
</dbReference>
<reference evidence="5 6" key="1">
    <citation type="submission" date="2020-03" db="EMBL/GenBank/DDBJ databases">
        <title>Tamlana sp. nov, isolated from XXX.</title>
        <authorList>
            <person name="Cao W.R."/>
        </authorList>
    </citation>
    <scope>NUCLEOTIDE SEQUENCE [LARGE SCALE GENOMIC DNA]</scope>
    <source>
        <strain evidence="5 6">HST1-43</strain>
    </source>
</reference>
<dbReference type="PRINTS" id="PR00032">
    <property type="entry name" value="HTHARAC"/>
</dbReference>
<dbReference type="InterPro" id="IPR053142">
    <property type="entry name" value="PchR_regulatory_protein"/>
</dbReference>
<sequence>MEKKRRETENFETVDLTKEQCGFKDFISKKDKQHGSCGLLTKEYSVLPEFGKGHIIEFCFEDVSISINQFTFHKNFKFHNDFKLNGLYLSFLLKGDMVVQINSQNEEIPYDEKESFMAYVETVNGTFKFYKNQLFKGIKIRVGKDFLKKHGLNDISEFKQITEENLIIPITDEVLPVIENLQQEHGRGLVKRLHLGAKVIEVIALQLENYKNLKQKHNAQSNQKYIKKLFLLKQFLKANLNQNYAIIELANEIGLSENILKSEFKRTFNCTVNQYFLEQKMEKAKSLLQNTDSPIYEISEVVGYKNATHFSAAFKRFYNETPKNYRLKV</sequence>
<keyword evidence="6" id="KW-1185">Reference proteome</keyword>
<evidence type="ECO:0000256" key="2">
    <source>
        <dbReference type="ARBA" id="ARBA00023125"/>
    </source>
</evidence>
<keyword evidence="3" id="KW-0804">Transcription</keyword>
<dbReference type="PROSITE" id="PS00041">
    <property type="entry name" value="HTH_ARAC_FAMILY_1"/>
    <property type="match status" value="1"/>
</dbReference>
<dbReference type="InterPro" id="IPR018062">
    <property type="entry name" value="HTH_AraC-typ_CS"/>
</dbReference>
<keyword evidence="2" id="KW-0238">DNA-binding</keyword>
<evidence type="ECO:0000256" key="3">
    <source>
        <dbReference type="ARBA" id="ARBA00023163"/>
    </source>
</evidence>
<evidence type="ECO:0000256" key="1">
    <source>
        <dbReference type="ARBA" id="ARBA00023015"/>
    </source>
</evidence>
<feature type="domain" description="HTH araC/xylS-type" evidence="4">
    <location>
        <begin position="230"/>
        <end position="328"/>
    </location>
</feature>
<accession>A0ABX1D8K3</accession>
<dbReference type="InterPro" id="IPR018060">
    <property type="entry name" value="HTH_AraC"/>
</dbReference>
<dbReference type="SUPFAM" id="SSF46689">
    <property type="entry name" value="Homeodomain-like"/>
    <property type="match status" value="2"/>
</dbReference>
<gene>
    <name evidence="5" type="ORF">HC176_04295</name>
</gene>
<organism evidence="5 6">
    <name type="scientific">Tamlana crocina</name>
    <dbReference type="NCBI Taxonomy" id="393006"/>
    <lineage>
        <taxon>Bacteria</taxon>
        <taxon>Pseudomonadati</taxon>
        <taxon>Bacteroidota</taxon>
        <taxon>Flavobacteriia</taxon>
        <taxon>Flavobacteriales</taxon>
        <taxon>Flavobacteriaceae</taxon>
        <taxon>Tamlana</taxon>
    </lineage>
</organism>
<evidence type="ECO:0000313" key="6">
    <source>
        <dbReference type="Proteomes" id="UP000760545"/>
    </source>
</evidence>
<dbReference type="SMART" id="SM00342">
    <property type="entry name" value="HTH_ARAC"/>
    <property type="match status" value="1"/>
</dbReference>
<dbReference type="EMBL" id="JAAVJS010000004">
    <property type="protein sequence ID" value="NJX14700.1"/>
    <property type="molecule type" value="Genomic_DNA"/>
</dbReference>
<dbReference type="InterPro" id="IPR009057">
    <property type="entry name" value="Homeodomain-like_sf"/>
</dbReference>
<evidence type="ECO:0000259" key="4">
    <source>
        <dbReference type="PROSITE" id="PS01124"/>
    </source>
</evidence>
<dbReference type="PROSITE" id="PS01124">
    <property type="entry name" value="HTH_ARAC_FAMILY_2"/>
    <property type="match status" value="1"/>
</dbReference>